<keyword evidence="3" id="KW-0720">Serine protease</keyword>
<dbReference type="InterPro" id="IPR018114">
    <property type="entry name" value="TRYPSIN_HIS"/>
</dbReference>
<dbReference type="PANTHER" id="PTHR24250:SF27">
    <property type="entry name" value="ELASTASE 2 LIKE"/>
    <property type="match status" value="1"/>
</dbReference>
<keyword evidence="6" id="KW-1185">Reference proteome</keyword>
<dbReference type="PhylomeDB" id="A7S377"/>
<evidence type="ECO:0000259" key="4">
    <source>
        <dbReference type="PROSITE" id="PS50240"/>
    </source>
</evidence>
<sequence>RVVNGANAPQHAWPWQISLRTNGQHICGGSLITPEWVLTAAHCVDHYPYPGAYTVVVGKHADFSMRHFRNDVTLLKLSNPIQSSPYVNTVCLPPRGSRIPAGSRCYITGWGRTVGGGQGAEILQQAMLPVAYDNHCMQRNNQLMRVDPVSMICAGGQRAAGGCQGDSGGPFVCNEGGKWVLRGAVSWGHEMCRTDYYTVFARVSSFIDWI</sequence>
<dbReference type="PROSITE" id="PS50240">
    <property type="entry name" value="TRYPSIN_DOM"/>
    <property type="match status" value="1"/>
</dbReference>
<dbReference type="eggNOG" id="KOG3627">
    <property type="taxonomic scope" value="Eukaryota"/>
</dbReference>
<gene>
    <name evidence="5" type="ORF">NEMVEDRAFT_v1g26281</name>
</gene>
<dbReference type="PRINTS" id="PR00722">
    <property type="entry name" value="CHYMOTRYPSIN"/>
</dbReference>
<name>A7S377_NEMVE</name>
<organism evidence="5 6">
    <name type="scientific">Nematostella vectensis</name>
    <name type="common">Starlet sea anemone</name>
    <dbReference type="NCBI Taxonomy" id="45351"/>
    <lineage>
        <taxon>Eukaryota</taxon>
        <taxon>Metazoa</taxon>
        <taxon>Cnidaria</taxon>
        <taxon>Anthozoa</taxon>
        <taxon>Hexacorallia</taxon>
        <taxon>Actiniaria</taxon>
        <taxon>Edwardsiidae</taxon>
        <taxon>Nematostella</taxon>
    </lineage>
</organism>
<dbReference type="PANTHER" id="PTHR24250">
    <property type="entry name" value="CHYMOTRYPSIN-RELATED"/>
    <property type="match status" value="1"/>
</dbReference>
<dbReference type="InterPro" id="IPR009003">
    <property type="entry name" value="Peptidase_S1_PA"/>
</dbReference>
<evidence type="ECO:0000256" key="3">
    <source>
        <dbReference type="RuleBase" id="RU363034"/>
    </source>
</evidence>
<evidence type="ECO:0000256" key="1">
    <source>
        <dbReference type="ARBA" id="ARBA00023157"/>
    </source>
</evidence>
<dbReference type="MEROPS" id="S01.999"/>
<dbReference type="PROSITE" id="PS00135">
    <property type="entry name" value="TRYPSIN_SER"/>
    <property type="match status" value="1"/>
</dbReference>
<evidence type="ECO:0000256" key="2">
    <source>
        <dbReference type="ARBA" id="ARBA00024195"/>
    </source>
</evidence>
<dbReference type="Gene3D" id="2.40.10.10">
    <property type="entry name" value="Trypsin-like serine proteases"/>
    <property type="match status" value="4"/>
</dbReference>
<feature type="non-terminal residue" evidence="5">
    <location>
        <position position="210"/>
    </location>
</feature>
<accession>A7S377</accession>
<dbReference type="InterPro" id="IPR033116">
    <property type="entry name" value="TRYPSIN_SER"/>
</dbReference>
<dbReference type="InterPro" id="IPR001254">
    <property type="entry name" value="Trypsin_dom"/>
</dbReference>
<dbReference type="AlphaFoldDB" id="A7S377"/>
<dbReference type="GO" id="GO:0006508">
    <property type="term" value="P:proteolysis"/>
    <property type="evidence" value="ECO:0000318"/>
    <property type="project" value="GO_Central"/>
</dbReference>
<dbReference type="FunFam" id="2.40.10.10:FF:000002">
    <property type="entry name" value="Transmembrane protease serine"/>
    <property type="match status" value="1"/>
</dbReference>
<dbReference type="InterPro" id="IPR043504">
    <property type="entry name" value="Peptidase_S1_PA_chymotrypsin"/>
</dbReference>
<dbReference type="OMA" id="ANDRACQ"/>
<proteinExistence type="inferred from homology"/>
<feature type="domain" description="Peptidase S1" evidence="4">
    <location>
        <begin position="2"/>
        <end position="210"/>
    </location>
</feature>
<evidence type="ECO:0000313" key="5">
    <source>
        <dbReference type="EMBL" id="EDO41839.1"/>
    </source>
</evidence>
<protein>
    <recommendedName>
        <fullName evidence="4">Peptidase S1 domain-containing protein</fullName>
    </recommendedName>
</protein>
<dbReference type="STRING" id="45351.A7S377"/>
<reference evidence="5 6" key="1">
    <citation type="journal article" date="2007" name="Science">
        <title>Sea anemone genome reveals ancestral eumetazoan gene repertoire and genomic organization.</title>
        <authorList>
            <person name="Putnam N.H."/>
            <person name="Srivastava M."/>
            <person name="Hellsten U."/>
            <person name="Dirks B."/>
            <person name="Chapman J."/>
            <person name="Salamov A."/>
            <person name="Terry A."/>
            <person name="Shapiro H."/>
            <person name="Lindquist E."/>
            <person name="Kapitonov V.V."/>
            <person name="Jurka J."/>
            <person name="Genikhovich G."/>
            <person name="Grigoriev I.V."/>
            <person name="Lucas S.M."/>
            <person name="Steele R.E."/>
            <person name="Finnerty J.R."/>
            <person name="Technau U."/>
            <person name="Martindale M.Q."/>
            <person name="Rokhsar D.S."/>
        </authorList>
    </citation>
    <scope>NUCLEOTIDE SEQUENCE [LARGE SCALE GENOMIC DNA]</scope>
    <source>
        <strain evidence="6">CH2 X CH6</strain>
    </source>
</reference>
<dbReference type="GO" id="GO:0004252">
    <property type="term" value="F:serine-type endopeptidase activity"/>
    <property type="evidence" value="ECO:0000318"/>
    <property type="project" value="GO_Central"/>
</dbReference>
<dbReference type="FunFam" id="2.40.10.10:FF:000068">
    <property type="entry name" value="transmembrane protease serine 2"/>
    <property type="match status" value="1"/>
</dbReference>
<keyword evidence="1" id="KW-1015">Disulfide bond</keyword>
<comment type="similarity">
    <text evidence="2">Belongs to the peptidase S1 family. CLIP subfamily.</text>
</comment>
<dbReference type="Proteomes" id="UP000001593">
    <property type="component" value="Unassembled WGS sequence"/>
</dbReference>
<dbReference type="InParanoid" id="A7S377"/>
<dbReference type="PROSITE" id="PS00134">
    <property type="entry name" value="TRYPSIN_HIS"/>
    <property type="match status" value="1"/>
</dbReference>
<dbReference type="InterPro" id="IPR001314">
    <property type="entry name" value="Peptidase_S1A"/>
</dbReference>
<feature type="non-terminal residue" evidence="5">
    <location>
        <position position="1"/>
    </location>
</feature>
<evidence type="ECO:0000313" key="6">
    <source>
        <dbReference type="Proteomes" id="UP000001593"/>
    </source>
</evidence>
<dbReference type="HOGENOM" id="CLU_006842_7_0_1"/>
<dbReference type="FunCoup" id="A7S377">
    <property type="interactions" value="29"/>
</dbReference>
<dbReference type="EMBL" id="DS469572">
    <property type="protein sequence ID" value="EDO41839.1"/>
    <property type="molecule type" value="Genomic_DNA"/>
</dbReference>
<dbReference type="CDD" id="cd00190">
    <property type="entry name" value="Tryp_SPc"/>
    <property type="match status" value="1"/>
</dbReference>
<dbReference type="SUPFAM" id="SSF50494">
    <property type="entry name" value="Trypsin-like serine proteases"/>
    <property type="match status" value="1"/>
</dbReference>
<keyword evidence="3" id="KW-0378">Hydrolase</keyword>
<dbReference type="Pfam" id="PF00089">
    <property type="entry name" value="Trypsin"/>
    <property type="match status" value="1"/>
</dbReference>
<keyword evidence="3" id="KW-0645">Protease</keyword>
<dbReference type="SMART" id="SM00020">
    <property type="entry name" value="Tryp_SPc"/>
    <property type="match status" value="1"/>
</dbReference>